<reference evidence="1 2" key="1">
    <citation type="journal article" date="2019" name="Plant Biotechnol. J.">
        <title>The red bayberry genome and genetic basis of sex determination.</title>
        <authorList>
            <person name="Jia H.M."/>
            <person name="Jia H.J."/>
            <person name="Cai Q.L."/>
            <person name="Wang Y."/>
            <person name="Zhao H.B."/>
            <person name="Yang W.F."/>
            <person name="Wang G.Y."/>
            <person name="Li Y.H."/>
            <person name="Zhan D.L."/>
            <person name="Shen Y.T."/>
            <person name="Niu Q.F."/>
            <person name="Chang L."/>
            <person name="Qiu J."/>
            <person name="Zhao L."/>
            <person name="Xie H.B."/>
            <person name="Fu W.Y."/>
            <person name="Jin J."/>
            <person name="Li X.W."/>
            <person name="Jiao Y."/>
            <person name="Zhou C.C."/>
            <person name="Tu T."/>
            <person name="Chai C.Y."/>
            <person name="Gao J.L."/>
            <person name="Fan L.J."/>
            <person name="van de Weg E."/>
            <person name="Wang J.Y."/>
            <person name="Gao Z.S."/>
        </authorList>
    </citation>
    <scope>NUCLEOTIDE SEQUENCE [LARGE SCALE GENOMIC DNA]</scope>
    <source>
        <tissue evidence="1">Leaves</tissue>
    </source>
</reference>
<protein>
    <submittedName>
        <fullName evidence="1">Uncharacterized protein</fullName>
    </submittedName>
</protein>
<dbReference type="EMBL" id="RXIC02000021">
    <property type="protein sequence ID" value="KAB1220271.1"/>
    <property type="molecule type" value="Genomic_DNA"/>
</dbReference>
<dbReference type="OrthoDB" id="686198at2759"/>
<sequence>MDKGRTKPHHFIFPSVPMKKVPAYGRWNKPTVQQLTVVDVRGHYKRLEHAYRAFKELITVEGFFCDKEANVLLVTTERWENYLEIHPKAAKFRAKGCAHFSLLEWMFFTKLPLQPVHVVVALPV</sequence>
<evidence type="ECO:0000313" key="2">
    <source>
        <dbReference type="Proteomes" id="UP000516437"/>
    </source>
</evidence>
<dbReference type="InterPro" id="IPR045026">
    <property type="entry name" value="LIMYB"/>
</dbReference>
<dbReference type="PANTHER" id="PTHR47584">
    <property type="match status" value="1"/>
</dbReference>
<accession>A0A6A1W4Z2</accession>
<keyword evidence="2" id="KW-1185">Reference proteome</keyword>
<evidence type="ECO:0000313" key="1">
    <source>
        <dbReference type="EMBL" id="KAB1220271.1"/>
    </source>
</evidence>
<dbReference type="Proteomes" id="UP000516437">
    <property type="component" value="Chromosome 3"/>
</dbReference>
<gene>
    <name evidence="1" type="ORF">CJ030_MR3G019017</name>
</gene>
<dbReference type="AlphaFoldDB" id="A0A6A1W4Z2"/>
<name>A0A6A1W4Z2_9ROSI</name>
<comment type="caution">
    <text evidence="1">The sequence shown here is derived from an EMBL/GenBank/DDBJ whole genome shotgun (WGS) entry which is preliminary data.</text>
</comment>
<proteinExistence type="predicted"/>
<organism evidence="1 2">
    <name type="scientific">Morella rubra</name>
    <name type="common">Chinese bayberry</name>
    <dbReference type="NCBI Taxonomy" id="262757"/>
    <lineage>
        <taxon>Eukaryota</taxon>
        <taxon>Viridiplantae</taxon>
        <taxon>Streptophyta</taxon>
        <taxon>Embryophyta</taxon>
        <taxon>Tracheophyta</taxon>
        <taxon>Spermatophyta</taxon>
        <taxon>Magnoliopsida</taxon>
        <taxon>eudicotyledons</taxon>
        <taxon>Gunneridae</taxon>
        <taxon>Pentapetalae</taxon>
        <taxon>rosids</taxon>
        <taxon>fabids</taxon>
        <taxon>Fagales</taxon>
        <taxon>Myricaceae</taxon>
        <taxon>Morella</taxon>
    </lineage>
</organism>
<dbReference type="PANTHER" id="PTHR47584:SF14">
    <property type="entry name" value="L10-INTERACTING MYB DOMAIN-CONTAINING PROTEIN-LIKE"/>
    <property type="match status" value="1"/>
</dbReference>